<dbReference type="Gene3D" id="3.30.1330.20">
    <property type="entry name" value="Tubulin/FtsZ, C-terminal domain"/>
    <property type="match status" value="1"/>
</dbReference>
<dbReference type="SUPFAM" id="SSF55307">
    <property type="entry name" value="Tubulin C-terminal domain-like"/>
    <property type="match status" value="1"/>
</dbReference>
<keyword evidence="5 9" id="KW-0493">Microtubule</keyword>
<dbReference type="InterPro" id="IPR018316">
    <property type="entry name" value="Tubulin/FtsZ_2-layer-sand-dom"/>
</dbReference>
<dbReference type="GO" id="GO:0005813">
    <property type="term" value="C:centrosome"/>
    <property type="evidence" value="ECO:0007669"/>
    <property type="project" value="UniProtKB-SubCell"/>
</dbReference>
<comment type="function">
    <text evidence="1">Tubulin is the major constituent of microtubules. The gamma chain is found at microtubule organizing centers (MTOC) such as the spindle poles or the centrosome, suggesting that it is involved in the minus-end nucleation of microtubule assembly.</text>
</comment>
<keyword evidence="4" id="KW-0963">Cytoplasm</keyword>
<dbReference type="FunFam" id="1.10.287.600:FF:000004">
    <property type="entry name" value="Tubulin gamma chain"/>
    <property type="match status" value="1"/>
</dbReference>
<dbReference type="Gene3D" id="1.10.287.600">
    <property type="entry name" value="Helix hairpin bin"/>
    <property type="match status" value="1"/>
</dbReference>
<dbReference type="GO" id="GO:0031122">
    <property type="term" value="P:cytoplasmic microtubule organization"/>
    <property type="evidence" value="ECO:0007669"/>
    <property type="project" value="InterPro"/>
</dbReference>
<dbReference type="InterPro" id="IPR023123">
    <property type="entry name" value="Tubulin_C"/>
</dbReference>
<keyword evidence="8" id="KW-0206">Cytoskeleton</keyword>
<dbReference type="InterPro" id="IPR008280">
    <property type="entry name" value="Tub_FtsZ_C"/>
</dbReference>
<dbReference type="InterPro" id="IPR002454">
    <property type="entry name" value="Gamma_tubulin"/>
</dbReference>
<dbReference type="PRINTS" id="PR01161">
    <property type="entry name" value="TUBULIN"/>
</dbReference>
<proteinExistence type="inferred from homology"/>
<comment type="similarity">
    <text evidence="3 9">Belongs to the tubulin family.</text>
</comment>
<comment type="subcellular location">
    <subcellularLocation>
        <location evidence="2">Cytoplasm</location>
        <location evidence="2">Cytoskeleton</location>
        <location evidence="2">Microtubule organizing center</location>
        <location evidence="2">Centrosome</location>
    </subcellularLocation>
</comment>
<dbReference type="GO" id="GO:0000930">
    <property type="term" value="C:gamma-tubulin complex"/>
    <property type="evidence" value="ECO:0007669"/>
    <property type="project" value="InterPro"/>
</dbReference>
<dbReference type="InterPro" id="IPR036525">
    <property type="entry name" value="Tubulin/FtsZ_GTPase_sf"/>
</dbReference>
<dbReference type="Pfam" id="PF03953">
    <property type="entry name" value="Tubulin_C"/>
    <property type="match status" value="1"/>
</dbReference>
<keyword evidence="14" id="KW-1185">Reference proteome</keyword>
<feature type="compositionally biased region" description="Pro residues" evidence="10">
    <location>
        <begin position="19"/>
        <end position="42"/>
    </location>
</feature>
<dbReference type="PRINTS" id="PR01164">
    <property type="entry name" value="GAMMATUBULIN"/>
</dbReference>
<evidence type="ECO:0000313" key="13">
    <source>
        <dbReference type="EMBL" id="SBT30554.1"/>
    </source>
</evidence>
<evidence type="ECO:0000256" key="7">
    <source>
        <dbReference type="ARBA" id="ARBA00023134"/>
    </source>
</evidence>
<keyword evidence="7 9" id="KW-0342">GTP-binding</keyword>
<evidence type="ECO:0000256" key="3">
    <source>
        <dbReference type="ARBA" id="ARBA00009636"/>
    </source>
</evidence>
<comment type="function">
    <text evidence="9">Tubulin is the major constituent of microtubules, protein filaments consisting of alpha- and beta-tubulin heterodimers. Gamma-tubulin is a key component of the gamma-tubulin ring complex (gTuRC) which mediates microtubule nucleation. The gTuRC regulates the minus-end nucleation of alpha-beta tubulin heterodimers that grow into microtubule protafilaments, a critical step in centrosome duplication and spindle formation.</text>
</comment>
<dbReference type="CDD" id="cd02188">
    <property type="entry name" value="gamma_tubulin"/>
    <property type="match status" value="1"/>
</dbReference>
<dbReference type="Proteomes" id="UP000078555">
    <property type="component" value="Unassembled WGS sequence"/>
</dbReference>
<evidence type="ECO:0000256" key="10">
    <source>
        <dbReference type="SAM" id="MobiDB-lite"/>
    </source>
</evidence>
<gene>
    <name evidence="13" type="ORF">POVWA1_002200</name>
</gene>
<feature type="region of interest" description="Disordered" evidence="10">
    <location>
        <begin position="1"/>
        <end position="45"/>
    </location>
</feature>
<evidence type="ECO:0000256" key="9">
    <source>
        <dbReference type="RuleBase" id="RU000352"/>
    </source>
</evidence>
<keyword evidence="6 9" id="KW-0547">Nucleotide-binding</keyword>
<dbReference type="InterPro" id="IPR017975">
    <property type="entry name" value="Tubulin_CS"/>
</dbReference>
<dbReference type="GO" id="GO:0005525">
    <property type="term" value="F:GTP binding"/>
    <property type="evidence" value="ECO:0007669"/>
    <property type="project" value="UniProtKB-UniRule"/>
</dbReference>
<dbReference type="Pfam" id="PF00091">
    <property type="entry name" value="Tubulin"/>
    <property type="match status" value="1"/>
</dbReference>
<dbReference type="Gene3D" id="3.40.50.1440">
    <property type="entry name" value="Tubulin/FtsZ, GTPase domain"/>
    <property type="match status" value="1"/>
</dbReference>
<reference evidence="14" key="1">
    <citation type="submission" date="2016-05" db="EMBL/GenBank/DDBJ databases">
        <authorList>
            <person name="Naeem Raeece"/>
        </authorList>
    </citation>
    <scope>NUCLEOTIDE SEQUENCE [LARGE SCALE GENOMIC DNA]</scope>
</reference>
<dbReference type="GO" id="GO:0007020">
    <property type="term" value="P:microtubule nucleation"/>
    <property type="evidence" value="ECO:0007669"/>
    <property type="project" value="InterPro"/>
</dbReference>
<dbReference type="FunFam" id="3.40.50.1440:FF:000049">
    <property type="entry name" value="Tubulin gamma chain"/>
    <property type="match status" value="1"/>
</dbReference>
<dbReference type="SUPFAM" id="SSF52490">
    <property type="entry name" value="Tubulin nucleotide-binding domain-like"/>
    <property type="match status" value="1"/>
</dbReference>
<dbReference type="InterPro" id="IPR000217">
    <property type="entry name" value="Tubulin"/>
</dbReference>
<evidence type="ECO:0000259" key="12">
    <source>
        <dbReference type="SMART" id="SM00865"/>
    </source>
</evidence>
<evidence type="ECO:0000256" key="2">
    <source>
        <dbReference type="ARBA" id="ARBA00004300"/>
    </source>
</evidence>
<dbReference type="PANTHER" id="PTHR11588">
    <property type="entry name" value="TUBULIN"/>
    <property type="match status" value="1"/>
</dbReference>
<dbReference type="PROSITE" id="PS00227">
    <property type="entry name" value="TUBULIN"/>
    <property type="match status" value="1"/>
</dbReference>
<evidence type="ECO:0000256" key="5">
    <source>
        <dbReference type="ARBA" id="ARBA00022701"/>
    </source>
</evidence>
<dbReference type="AlphaFoldDB" id="A0A1A8YH34"/>
<dbReference type="SMART" id="SM00864">
    <property type="entry name" value="Tubulin"/>
    <property type="match status" value="1"/>
</dbReference>
<dbReference type="InterPro" id="IPR003008">
    <property type="entry name" value="Tubulin_FtsZ_GTPase"/>
</dbReference>
<sequence length="495" mass="56139">MSESNACTDIDLAHRPSQPSQPPQPSQPSQPPQPPQPPPPSSKMPREIITLQCGQCGNQIGVEFWKQLCNEHNIDQEGILKNNNFLNEDRKDIFFYQADDEHFIPRALLFDLEPRVINSIQTSEYKNLYNPENMFISKEGGGAGNNWGCGYSQGHKVEEEIIDMIDREVDNSDNLEGFILSHSIAGGTGSGMGSYLLELLNDNYSKKIIQTFSVFPLLTNESSDVVVQPYNSILTLKRLILSSDSVVVIDNTSLNRIFVDKLKLNNPTFQQTNNIISNVMSACTTTLRYPGSMNNDMISLISSLIINPKCHFLLTSYTPITIDKHISNVQKTTVLDVMKRLLHTKNIMVSVPVRRGMYISILNIIRGEIDPTQVHKGLQRIRDRKLVNFIKWNPASIQVTLAKQSPHIVSTHKVCGLMMANHTSISTLFERCVTQFDRLFKRRAFLDNYKKEPMFSSADGQGNFEEMELAKEITQNLIDEYKSAERDDYFNHAYL</sequence>
<dbReference type="InterPro" id="IPR037103">
    <property type="entry name" value="Tubulin/FtsZ-like_C"/>
</dbReference>
<organism evidence="13 14">
    <name type="scientific">Plasmodium ovale wallikeri</name>
    <dbReference type="NCBI Taxonomy" id="864142"/>
    <lineage>
        <taxon>Eukaryota</taxon>
        <taxon>Sar</taxon>
        <taxon>Alveolata</taxon>
        <taxon>Apicomplexa</taxon>
        <taxon>Aconoidasida</taxon>
        <taxon>Haemosporida</taxon>
        <taxon>Plasmodiidae</taxon>
        <taxon>Plasmodium</taxon>
        <taxon>Plasmodium (Plasmodium)</taxon>
    </lineage>
</organism>
<feature type="domain" description="Tubulin/FtsZ GTPase" evidence="11">
    <location>
        <begin position="91"/>
        <end position="291"/>
    </location>
</feature>
<protein>
    <recommendedName>
        <fullName evidence="9">Tubulin gamma chain</fullName>
    </recommendedName>
</protein>
<evidence type="ECO:0000259" key="11">
    <source>
        <dbReference type="SMART" id="SM00864"/>
    </source>
</evidence>
<accession>A0A1A8YH34</accession>
<evidence type="ECO:0000256" key="4">
    <source>
        <dbReference type="ARBA" id="ARBA00022490"/>
    </source>
</evidence>
<feature type="domain" description="Tubulin/FtsZ 2-layer sandwich" evidence="12">
    <location>
        <begin position="293"/>
        <end position="434"/>
    </location>
</feature>
<name>A0A1A8YH34_PLAOA</name>
<evidence type="ECO:0000313" key="14">
    <source>
        <dbReference type="Proteomes" id="UP000078555"/>
    </source>
</evidence>
<dbReference type="SMART" id="SM00865">
    <property type="entry name" value="Tubulin_C"/>
    <property type="match status" value="1"/>
</dbReference>
<evidence type="ECO:0000256" key="8">
    <source>
        <dbReference type="ARBA" id="ARBA00023212"/>
    </source>
</evidence>
<dbReference type="GO" id="GO:0005874">
    <property type="term" value="C:microtubule"/>
    <property type="evidence" value="ECO:0007669"/>
    <property type="project" value="UniProtKB-KW"/>
</dbReference>
<evidence type="ECO:0000256" key="1">
    <source>
        <dbReference type="ARBA" id="ARBA00004079"/>
    </source>
</evidence>
<evidence type="ECO:0000256" key="6">
    <source>
        <dbReference type="ARBA" id="ARBA00022741"/>
    </source>
</evidence>
<dbReference type="EMBL" id="FLRD01000003">
    <property type="protein sequence ID" value="SBT30554.1"/>
    <property type="molecule type" value="Genomic_DNA"/>
</dbReference>